<dbReference type="Pfam" id="PF00359">
    <property type="entry name" value="PTS_EIIA_2"/>
    <property type="match status" value="1"/>
</dbReference>
<evidence type="ECO:0000256" key="1">
    <source>
        <dbReference type="ARBA" id="ARBA00002434"/>
    </source>
</evidence>
<evidence type="ECO:0000256" key="3">
    <source>
        <dbReference type="ARBA" id="ARBA00022448"/>
    </source>
</evidence>
<name>A0ABV8SCL1_9BACL</name>
<keyword evidence="5 13" id="KW-0762">Sugar transport</keyword>
<evidence type="ECO:0000256" key="11">
    <source>
        <dbReference type="ARBA" id="ARBA00030962"/>
    </source>
</evidence>
<evidence type="ECO:0000256" key="7">
    <source>
        <dbReference type="ARBA" id="ARBA00022683"/>
    </source>
</evidence>
<accession>A0ABV8SCL1</accession>
<feature type="domain" description="PTS EIIA type-2" evidence="12">
    <location>
        <begin position="2"/>
        <end position="142"/>
    </location>
</feature>
<comment type="function">
    <text evidence="1">The phosphoenolpyruvate-dependent sugar phosphotransferase system (sugar PTS), a major carbohydrate active transport system, catalyzes the phosphorylation of incoming sugar substrates concomitantly with their translocation across the cell membrane. The enzyme II CmtAB PTS system is involved in D-mannitol transport.</text>
</comment>
<organism evidence="13 14">
    <name type="scientific">Cohnella boryungensis</name>
    <dbReference type="NCBI Taxonomy" id="768479"/>
    <lineage>
        <taxon>Bacteria</taxon>
        <taxon>Bacillati</taxon>
        <taxon>Bacillota</taxon>
        <taxon>Bacilli</taxon>
        <taxon>Bacillales</taxon>
        <taxon>Paenibacillaceae</taxon>
        <taxon>Cohnella</taxon>
    </lineage>
</organism>
<keyword evidence="3" id="KW-0813">Transport</keyword>
<dbReference type="PANTHER" id="PTHR30181:SF2">
    <property type="entry name" value="PTS SYSTEM MANNITOL-SPECIFIC EIICBA COMPONENT"/>
    <property type="match status" value="1"/>
</dbReference>
<evidence type="ECO:0000313" key="13">
    <source>
        <dbReference type="EMBL" id="MFC4304602.1"/>
    </source>
</evidence>
<dbReference type="PROSITE" id="PS00372">
    <property type="entry name" value="PTS_EIIA_TYPE_2_HIS"/>
    <property type="match status" value="1"/>
</dbReference>
<keyword evidence="7" id="KW-0598">Phosphotransferase system</keyword>
<dbReference type="EMBL" id="JBHSED010000030">
    <property type="protein sequence ID" value="MFC4304602.1"/>
    <property type="molecule type" value="Genomic_DNA"/>
</dbReference>
<evidence type="ECO:0000259" key="12">
    <source>
        <dbReference type="PROSITE" id="PS51094"/>
    </source>
</evidence>
<reference evidence="14" key="1">
    <citation type="journal article" date="2019" name="Int. J. Syst. Evol. Microbiol.">
        <title>The Global Catalogue of Microorganisms (GCM) 10K type strain sequencing project: providing services to taxonomists for standard genome sequencing and annotation.</title>
        <authorList>
            <consortium name="The Broad Institute Genomics Platform"/>
            <consortium name="The Broad Institute Genome Sequencing Center for Infectious Disease"/>
            <person name="Wu L."/>
            <person name="Ma J."/>
        </authorList>
    </citation>
    <scope>NUCLEOTIDE SEQUENCE [LARGE SCALE GENOMIC DNA]</scope>
    <source>
        <strain evidence="14">CGMCC 4.1641</strain>
    </source>
</reference>
<dbReference type="Proteomes" id="UP001595755">
    <property type="component" value="Unassembled WGS sequence"/>
</dbReference>
<protein>
    <recommendedName>
        <fullName evidence="2">Mannitol-specific phosphotransferase enzyme IIA component</fullName>
    </recommendedName>
    <alternativeName>
        <fullName evidence="10">EIIA</fullName>
    </alternativeName>
    <alternativeName>
        <fullName evidence="11">EIII</fullName>
    </alternativeName>
    <alternativeName>
        <fullName evidence="9">PTS system mannitol-specific EIIA component</fullName>
    </alternativeName>
</protein>
<keyword evidence="14" id="KW-1185">Reference proteome</keyword>
<sequence length="145" mass="15419">MGVLSPAQVKLNVRAQDKYEVIRLVGQLLVQAGHVPVEYIDRMIEREDSLSTYMGGGLAIPHGTNESKALIRSTGMAVAVLPEGVDFGDGQLAKLVIGIAAIGDDHMDLLTSVAVLCADDDNLERILHAPSEATLIEIFETGVAP</sequence>
<comment type="caution">
    <text evidence="13">The sequence shown here is derived from an EMBL/GenBank/DDBJ whole genome shotgun (WGS) entry which is preliminary data.</text>
</comment>
<evidence type="ECO:0000256" key="2">
    <source>
        <dbReference type="ARBA" id="ARBA00014783"/>
    </source>
</evidence>
<dbReference type="InterPro" id="IPR002178">
    <property type="entry name" value="PTS_EIIA_type-2_dom"/>
</dbReference>
<keyword evidence="8" id="KW-0418">Kinase</keyword>
<proteinExistence type="predicted"/>
<dbReference type="InterPro" id="IPR050893">
    <property type="entry name" value="Sugar_PTS"/>
</dbReference>
<evidence type="ECO:0000256" key="8">
    <source>
        <dbReference type="ARBA" id="ARBA00022777"/>
    </source>
</evidence>
<evidence type="ECO:0000256" key="6">
    <source>
        <dbReference type="ARBA" id="ARBA00022679"/>
    </source>
</evidence>
<dbReference type="InterPro" id="IPR016152">
    <property type="entry name" value="PTrfase/Anion_transptr"/>
</dbReference>
<evidence type="ECO:0000256" key="10">
    <source>
        <dbReference type="ARBA" id="ARBA00030956"/>
    </source>
</evidence>
<evidence type="ECO:0000313" key="14">
    <source>
        <dbReference type="Proteomes" id="UP001595755"/>
    </source>
</evidence>
<dbReference type="PROSITE" id="PS51094">
    <property type="entry name" value="PTS_EIIA_TYPE_2"/>
    <property type="match status" value="1"/>
</dbReference>
<keyword evidence="6" id="KW-0808">Transferase</keyword>
<gene>
    <name evidence="13" type="ORF">ACFO1S_14325</name>
</gene>
<dbReference type="PANTHER" id="PTHR30181">
    <property type="entry name" value="MANNITOL PERMEASE IIC COMPONENT"/>
    <property type="match status" value="1"/>
</dbReference>
<dbReference type="RefSeq" id="WP_204601512.1">
    <property type="nucleotide sequence ID" value="NZ_JBHSED010000030.1"/>
</dbReference>
<dbReference type="Gene3D" id="3.40.930.10">
    <property type="entry name" value="Mannitol-specific EII, Chain A"/>
    <property type="match status" value="1"/>
</dbReference>
<evidence type="ECO:0000256" key="9">
    <source>
        <dbReference type="ARBA" id="ARBA00029908"/>
    </source>
</evidence>
<keyword evidence="4" id="KW-0597">Phosphoprotein</keyword>
<dbReference type="CDD" id="cd00211">
    <property type="entry name" value="PTS_IIA_fru"/>
    <property type="match status" value="1"/>
</dbReference>
<evidence type="ECO:0000256" key="5">
    <source>
        <dbReference type="ARBA" id="ARBA00022597"/>
    </source>
</evidence>
<evidence type="ECO:0000256" key="4">
    <source>
        <dbReference type="ARBA" id="ARBA00022553"/>
    </source>
</evidence>
<dbReference type="SUPFAM" id="SSF55804">
    <property type="entry name" value="Phoshotransferase/anion transport protein"/>
    <property type="match status" value="1"/>
</dbReference>